<protein>
    <submittedName>
        <fullName evidence="1">Uncharacterized protein</fullName>
    </submittedName>
</protein>
<name>A0ACC2AQ91_DIPCM</name>
<proteinExistence type="predicted"/>
<keyword evidence="2" id="KW-1185">Reference proteome</keyword>
<dbReference type="Proteomes" id="UP001162992">
    <property type="component" value="Chromosome 20"/>
</dbReference>
<organism evidence="1 2">
    <name type="scientific">Diphasiastrum complanatum</name>
    <name type="common">Issler's clubmoss</name>
    <name type="synonym">Lycopodium complanatum</name>
    <dbReference type="NCBI Taxonomy" id="34168"/>
    <lineage>
        <taxon>Eukaryota</taxon>
        <taxon>Viridiplantae</taxon>
        <taxon>Streptophyta</taxon>
        <taxon>Embryophyta</taxon>
        <taxon>Tracheophyta</taxon>
        <taxon>Lycopodiopsida</taxon>
        <taxon>Lycopodiales</taxon>
        <taxon>Lycopodiaceae</taxon>
        <taxon>Lycopodioideae</taxon>
        <taxon>Diphasiastrum</taxon>
    </lineage>
</organism>
<comment type="caution">
    <text evidence="1">The sequence shown here is derived from an EMBL/GenBank/DDBJ whole genome shotgun (WGS) entry which is preliminary data.</text>
</comment>
<sequence>MHQFSGFLFHCWNTDVNLYGITMKFIQGKDRRKAMSSFDEKLRRMWYKTGEKMHLYFLYCILTCLLLFLCCHVVIPDQQQLSGQAFPDNVNVGVIPSQHVSLATKFQGMPQVDGGDRCLGRKIYMYTLPSRYNTNLLRNCEFGVVQWLNFCPHAANGGLGQSHDNVPAEMSIGEGWYSTDAYMLEVIFHSRMRQYSCLTTDTSMADAFFVPYYTGLDALYYLYPEGNLTNRLYSGNRSKQHGQDLIAWLEENARDLWKRHGGKDHFMVMGRTSWDFIKNGDGRGWGTGISYLPHISNMSTLLIEKRPWVENEQAVPYPTAFHPTSQQLQNWISKIKTSKRTYLLAYAGGIRPTMQDTSFRNRLLKQCLNSSSCITVDCGKLKCSHNPKPITNAFLQSNFCLQPRGDTPTRRSAFDAMIAGCIPVFFHEDSAYTQYTWHLPEDPHNYSVYISEDDVKPEGMRVEDLLRLYSKNKIVQLRDSIAQLIPRLLYSNRQFVTESGENPNPDAFDISILGILKKIGKLKLKISDE</sequence>
<evidence type="ECO:0000313" key="1">
    <source>
        <dbReference type="EMBL" id="KAJ7519763.1"/>
    </source>
</evidence>
<evidence type="ECO:0000313" key="2">
    <source>
        <dbReference type="Proteomes" id="UP001162992"/>
    </source>
</evidence>
<gene>
    <name evidence="1" type="ORF">O6H91_20G054900</name>
</gene>
<dbReference type="EMBL" id="CM055111">
    <property type="protein sequence ID" value="KAJ7519763.1"/>
    <property type="molecule type" value="Genomic_DNA"/>
</dbReference>
<reference evidence="2" key="1">
    <citation type="journal article" date="2024" name="Proc. Natl. Acad. Sci. U.S.A.">
        <title>Extraordinary preservation of gene collinearity over three hundred million years revealed in homosporous lycophytes.</title>
        <authorList>
            <person name="Li C."/>
            <person name="Wickell D."/>
            <person name="Kuo L.Y."/>
            <person name="Chen X."/>
            <person name="Nie B."/>
            <person name="Liao X."/>
            <person name="Peng D."/>
            <person name="Ji J."/>
            <person name="Jenkins J."/>
            <person name="Williams M."/>
            <person name="Shu S."/>
            <person name="Plott C."/>
            <person name="Barry K."/>
            <person name="Rajasekar S."/>
            <person name="Grimwood J."/>
            <person name="Han X."/>
            <person name="Sun S."/>
            <person name="Hou Z."/>
            <person name="He W."/>
            <person name="Dai G."/>
            <person name="Sun C."/>
            <person name="Schmutz J."/>
            <person name="Leebens-Mack J.H."/>
            <person name="Li F.W."/>
            <person name="Wang L."/>
        </authorList>
    </citation>
    <scope>NUCLEOTIDE SEQUENCE [LARGE SCALE GENOMIC DNA]</scope>
    <source>
        <strain evidence="2">cv. PW_Plant_1</strain>
    </source>
</reference>
<accession>A0ACC2AQ91</accession>